<name>A0A6A6JCI6_WESOR</name>
<dbReference type="Pfam" id="PF01487">
    <property type="entry name" value="DHquinase_I"/>
    <property type="match status" value="1"/>
</dbReference>
<dbReference type="Pfam" id="PF01488">
    <property type="entry name" value="Shikimate_DH"/>
    <property type="match status" value="1"/>
</dbReference>
<dbReference type="SUPFAM" id="SSF52540">
    <property type="entry name" value="P-loop containing nucleoside triphosphate hydrolases"/>
    <property type="match status" value="1"/>
</dbReference>
<gene>
    <name evidence="6" type="ORF">EI97DRAFT_451937</name>
</gene>
<dbReference type="Pfam" id="PF18317">
    <property type="entry name" value="SDH_C"/>
    <property type="match status" value="1"/>
</dbReference>
<dbReference type="EMBL" id="ML986505">
    <property type="protein sequence ID" value="KAF2274142.1"/>
    <property type="molecule type" value="Genomic_DNA"/>
</dbReference>
<dbReference type="Gene3D" id="3.20.20.70">
    <property type="entry name" value="Aldolase class I"/>
    <property type="match status" value="1"/>
</dbReference>
<evidence type="ECO:0000259" key="3">
    <source>
        <dbReference type="Pfam" id="PF01488"/>
    </source>
</evidence>
<dbReference type="OrthoDB" id="4415835at2759"/>
<evidence type="ECO:0000259" key="5">
    <source>
        <dbReference type="Pfam" id="PF18317"/>
    </source>
</evidence>
<dbReference type="Gene3D" id="3.40.50.10860">
    <property type="entry name" value="Leucine Dehydrogenase, chain A, domain 1"/>
    <property type="match status" value="1"/>
</dbReference>
<dbReference type="GO" id="GO:0009423">
    <property type="term" value="P:chorismate biosynthetic process"/>
    <property type="evidence" value="ECO:0007669"/>
    <property type="project" value="TreeGrafter"/>
</dbReference>
<feature type="domain" description="SDH C-terminal" evidence="5">
    <location>
        <begin position="741"/>
        <end position="771"/>
    </location>
</feature>
<evidence type="ECO:0000259" key="4">
    <source>
        <dbReference type="Pfam" id="PF08501"/>
    </source>
</evidence>
<accession>A0A6A6JCI6</accession>
<dbReference type="CDD" id="cd01065">
    <property type="entry name" value="NAD_bind_Shikimate_DH"/>
    <property type="match status" value="1"/>
</dbReference>
<dbReference type="PROSITE" id="PS51257">
    <property type="entry name" value="PROKAR_LIPOPROTEIN"/>
    <property type="match status" value="1"/>
</dbReference>
<evidence type="ECO:0000313" key="6">
    <source>
        <dbReference type="EMBL" id="KAF2274142.1"/>
    </source>
</evidence>
<comment type="similarity">
    <text evidence="2">In the N-terminal section; belongs to the shikimate kinase family.</text>
</comment>
<dbReference type="InterPro" id="IPR036291">
    <property type="entry name" value="NAD(P)-bd_dom_sf"/>
</dbReference>
<dbReference type="Gene3D" id="3.40.50.300">
    <property type="entry name" value="P-loop containing nucleotide triphosphate hydrolases"/>
    <property type="match status" value="1"/>
</dbReference>
<reference evidence="6" key="1">
    <citation type="journal article" date="2020" name="Stud. Mycol.">
        <title>101 Dothideomycetes genomes: a test case for predicting lifestyles and emergence of pathogens.</title>
        <authorList>
            <person name="Haridas S."/>
            <person name="Albert R."/>
            <person name="Binder M."/>
            <person name="Bloem J."/>
            <person name="Labutti K."/>
            <person name="Salamov A."/>
            <person name="Andreopoulos B."/>
            <person name="Baker S."/>
            <person name="Barry K."/>
            <person name="Bills G."/>
            <person name="Bluhm B."/>
            <person name="Cannon C."/>
            <person name="Castanera R."/>
            <person name="Culley D."/>
            <person name="Daum C."/>
            <person name="Ezra D."/>
            <person name="Gonzalez J."/>
            <person name="Henrissat B."/>
            <person name="Kuo A."/>
            <person name="Liang C."/>
            <person name="Lipzen A."/>
            <person name="Lutzoni F."/>
            <person name="Magnuson J."/>
            <person name="Mondo S."/>
            <person name="Nolan M."/>
            <person name="Ohm R."/>
            <person name="Pangilinan J."/>
            <person name="Park H.-J."/>
            <person name="Ramirez L."/>
            <person name="Alfaro M."/>
            <person name="Sun H."/>
            <person name="Tritt A."/>
            <person name="Yoshinaga Y."/>
            <person name="Zwiers L.-H."/>
            <person name="Turgeon B."/>
            <person name="Goodwin S."/>
            <person name="Spatafora J."/>
            <person name="Crous P."/>
            <person name="Grigoriev I."/>
        </authorList>
    </citation>
    <scope>NUCLEOTIDE SEQUENCE</scope>
    <source>
        <strain evidence="6">CBS 379.55</strain>
    </source>
</reference>
<dbReference type="Pfam" id="PF01202">
    <property type="entry name" value="SKI"/>
    <property type="match status" value="1"/>
</dbReference>
<dbReference type="InterPro" id="IPR031322">
    <property type="entry name" value="Shikimate/glucono_kinase"/>
</dbReference>
<dbReference type="InterPro" id="IPR027417">
    <property type="entry name" value="P-loop_NTPase"/>
</dbReference>
<dbReference type="CDD" id="cd00502">
    <property type="entry name" value="DHQase_I"/>
    <property type="match status" value="1"/>
</dbReference>
<proteinExistence type="inferred from homology"/>
<evidence type="ECO:0000256" key="2">
    <source>
        <dbReference type="ARBA" id="ARBA00009349"/>
    </source>
</evidence>
<protein>
    <submittedName>
        <fullName evidence="6">Uncharacterized protein</fullName>
    </submittedName>
</protein>
<comment type="similarity">
    <text evidence="1">In the 2nd section; belongs to the type-I 3-dehydroquinase family.</text>
</comment>
<evidence type="ECO:0000313" key="7">
    <source>
        <dbReference type="Proteomes" id="UP000800097"/>
    </source>
</evidence>
<dbReference type="SUPFAM" id="SSF53223">
    <property type="entry name" value="Aminoacid dehydrogenase-like, N-terminal domain"/>
    <property type="match status" value="1"/>
</dbReference>
<dbReference type="Pfam" id="PF08501">
    <property type="entry name" value="Shikimate_dh_N"/>
    <property type="match status" value="1"/>
</dbReference>
<dbReference type="GO" id="GO:0004764">
    <property type="term" value="F:shikimate 3-dehydrogenase (NADP+) activity"/>
    <property type="evidence" value="ECO:0007669"/>
    <property type="project" value="InterPro"/>
</dbReference>
<evidence type="ECO:0000256" key="1">
    <source>
        <dbReference type="ARBA" id="ARBA00006477"/>
    </source>
</evidence>
<dbReference type="InterPro" id="IPR006151">
    <property type="entry name" value="Shikm_DH/Glu-tRNA_Rdtase"/>
</dbReference>
<dbReference type="RefSeq" id="XP_033651681.1">
    <property type="nucleotide sequence ID" value="XM_033800385.1"/>
</dbReference>
<dbReference type="GeneID" id="54553560"/>
<dbReference type="PANTHER" id="PTHR21090">
    <property type="entry name" value="AROM/DEHYDROQUINATE SYNTHASE"/>
    <property type="match status" value="1"/>
</dbReference>
<dbReference type="InterPro" id="IPR013708">
    <property type="entry name" value="Shikimate_DH-bd_N"/>
</dbReference>
<keyword evidence="7" id="KW-1185">Reference proteome</keyword>
<dbReference type="GO" id="GO:0003855">
    <property type="term" value="F:3-dehydroquinate dehydratase activity"/>
    <property type="evidence" value="ECO:0007669"/>
    <property type="project" value="InterPro"/>
</dbReference>
<dbReference type="GO" id="GO:0003866">
    <property type="term" value="F:3-phosphoshikimate 1-carboxyvinyltransferase activity"/>
    <property type="evidence" value="ECO:0007669"/>
    <property type="project" value="TreeGrafter"/>
</dbReference>
<feature type="domain" description="Shikimate dehydrogenase substrate binding N-terminal" evidence="4">
    <location>
        <begin position="454"/>
        <end position="534"/>
    </location>
</feature>
<dbReference type="FunFam" id="3.40.50.720:FF:000386">
    <property type="entry name" value="Quinate repressor protein"/>
    <property type="match status" value="1"/>
</dbReference>
<dbReference type="InterPro" id="IPR041121">
    <property type="entry name" value="SDH_C"/>
</dbReference>
<dbReference type="SUPFAM" id="SSF51569">
    <property type="entry name" value="Aldolase"/>
    <property type="match status" value="1"/>
</dbReference>
<dbReference type="InterPro" id="IPR046346">
    <property type="entry name" value="Aminoacid_DH-like_N_sf"/>
</dbReference>
<sequence length="798" mass="88336">MQGSGKSTLAVIASGACRKRVVDMESLFQEATGFSTAKYRKQFGASNHMLRQEEILRNALQTYDKGAILVCNGTSLERTGQTLLEEFSRTHPVIHIVRDLRSIHQYLEVVDMSKLQGLVEFSGPLFRRCSNYEFYNLTENKAPSCIAPANQPSVPVFLTLKRTERAFLNFLSLITTTETGQGKLGSLEADLPLSEVATELRNHTCAVQAPLAVLQSEDVDIEEIAMGSDAFEIVVDPGEVEFTPPGLPSDRADLITRVIARVRRVTVVPIIYHVIPVPEQDPRWTSYLEHVFHGLRSAPDFLTVDMSLDDEAIAEVVRVRGSTKIIGHMHSPLNWSNTFWVQKCDAAVRLGCTVVRFTRPAQFMDDRAMIQCFRNNIKQHFPTTPLICFNTGRAGRQSACFNSVLTSVIPPSLRESDQFSALVERNLETSWLTIDEATHALYATFTHEPMKFYIIGASDEHNISSAMHNAAFEACCMPHTFQNIQTSNLSRLQDLVRDTTFGGTAITRPFKIEVISLTHSLSKHARAIGAVNTLIPVRHLNEDGSIPDALGLFKERNQAGTIKALYGDNTDWIGIRACIRRGLSPANAVCHSTCGLVLGAGSMARAAVYALLKLGVRNILIYNRTLANAENLVNHFTRLVSFPNTPFSPSITTSNRVPAFRILNSKDDPWPADLPPPTIILSCAPIDAMGDSLAPDFTLPKQWLLSPTGGVIVEVAYRTLDDPLTEEVREKAGQSWVCFDGLDVLLEQGFAQFELFTGKRAPRRIMREAVLSSVGSQGEKEDQGIVRSRLDNVVDLDP</sequence>
<dbReference type="InterPro" id="IPR001381">
    <property type="entry name" value="DHquinase_I"/>
</dbReference>
<dbReference type="AlphaFoldDB" id="A0A6A6JCI6"/>
<dbReference type="Proteomes" id="UP000800097">
    <property type="component" value="Unassembled WGS sequence"/>
</dbReference>
<dbReference type="Gene3D" id="3.40.50.720">
    <property type="entry name" value="NAD(P)-binding Rossmann-like Domain"/>
    <property type="match status" value="1"/>
</dbReference>
<dbReference type="PANTHER" id="PTHR21090:SF27">
    <property type="entry name" value="QUINATE REPRESSOR PROTEIN"/>
    <property type="match status" value="1"/>
</dbReference>
<organism evidence="6 7">
    <name type="scientific">Westerdykella ornata</name>
    <dbReference type="NCBI Taxonomy" id="318751"/>
    <lineage>
        <taxon>Eukaryota</taxon>
        <taxon>Fungi</taxon>
        <taxon>Dikarya</taxon>
        <taxon>Ascomycota</taxon>
        <taxon>Pezizomycotina</taxon>
        <taxon>Dothideomycetes</taxon>
        <taxon>Pleosporomycetidae</taxon>
        <taxon>Pleosporales</taxon>
        <taxon>Sporormiaceae</taxon>
        <taxon>Westerdykella</taxon>
    </lineage>
</organism>
<feature type="domain" description="Quinate/shikimate 5-dehydrogenase/glutamyl-tRNA reductase" evidence="3">
    <location>
        <begin position="596"/>
        <end position="637"/>
    </location>
</feature>
<dbReference type="SUPFAM" id="SSF51735">
    <property type="entry name" value="NAD(P)-binding Rossmann-fold domains"/>
    <property type="match status" value="1"/>
</dbReference>
<dbReference type="InterPro" id="IPR013785">
    <property type="entry name" value="Aldolase_TIM"/>
</dbReference>